<dbReference type="EMBL" id="CP019401">
    <property type="protein sequence ID" value="AQU79697.1"/>
    <property type="molecule type" value="Genomic_DNA"/>
</dbReference>
<gene>
    <name evidence="2" type="ORF">AJGP001_10675</name>
</gene>
<accession>A0ABM6ISY7</accession>
<evidence type="ECO:0000313" key="2">
    <source>
        <dbReference type="EMBL" id="AQU79697.1"/>
    </source>
</evidence>
<evidence type="ECO:0000313" key="3">
    <source>
        <dbReference type="Proteomes" id="UP000189661"/>
    </source>
</evidence>
<keyword evidence="3" id="KW-1185">Reference proteome</keyword>
<dbReference type="RefSeq" id="WP_071152974.1">
    <property type="nucleotide sequence ID" value="NZ_CP019401.1"/>
</dbReference>
<evidence type="ECO:0000256" key="1">
    <source>
        <dbReference type="SAM" id="Coils"/>
    </source>
</evidence>
<sequence length="233" mass="27919">MDIVFGILKWGIPSILVVLNLHQYLYNKYPKYYFFLVKKFKKWRDTKWKVHANFTISKETDFYKALEKSIDEVFKEKHKTINLSNKKQYTFGDFTLLAIYDLDVSRNNNVKVDLNFLPMNVTYKTARLRLADLRLLFNELEKQLEYIEKNYNLDINFTNNFNPFFGLMIQRLGQSNIEHFECVFDLNTLKNNHNNNALSRNKNKLRIFKNKITLNERSFDIIEEVSKDILMIG</sequence>
<name>A0ABM6ISY7_9BACL</name>
<dbReference type="Proteomes" id="UP000189661">
    <property type="component" value="Chromosome"/>
</dbReference>
<feature type="coiled-coil region" evidence="1">
    <location>
        <begin position="123"/>
        <end position="150"/>
    </location>
</feature>
<protein>
    <submittedName>
        <fullName evidence="2">Uncharacterized protein</fullName>
    </submittedName>
</protein>
<keyword evidence="1" id="KW-0175">Coiled coil</keyword>
<proteinExistence type="predicted"/>
<organism evidence="2 3">
    <name type="scientific">Planococcus faecalis</name>
    <dbReference type="NCBI Taxonomy" id="1598147"/>
    <lineage>
        <taxon>Bacteria</taxon>
        <taxon>Bacillati</taxon>
        <taxon>Bacillota</taxon>
        <taxon>Bacilli</taxon>
        <taxon>Bacillales</taxon>
        <taxon>Caryophanaceae</taxon>
        <taxon>Planococcus</taxon>
    </lineage>
</organism>
<reference evidence="2 3" key="1">
    <citation type="submission" date="2017-01" db="EMBL/GenBank/DDBJ databases">
        <title>Planococcus faecalis genome complete sequence.</title>
        <authorList>
            <person name="Lee P.C."/>
        </authorList>
    </citation>
    <scope>NUCLEOTIDE SEQUENCE [LARGE SCALE GENOMIC DNA]</scope>
    <source>
        <strain evidence="2 3">AJ003</strain>
    </source>
</reference>